<evidence type="ECO:0000256" key="5">
    <source>
        <dbReference type="ARBA" id="ARBA00022989"/>
    </source>
</evidence>
<proteinExistence type="inferred from homology"/>
<comment type="similarity">
    <text evidence="7">Belongs to the glycosyltransferase 87 family.</text>
</comment>
<keyword evidence="6 8" id="KW-0472">Membrane</keyword>
<evidence type="ECO:0000256" key="3">
    <source>
        <dbReference type="ARBA" id="ARBA00022679"/>
    </source>
</evidence>
<keyword evidence="10" id="KW-1185">Reference proteome</keyword>
<keyword evidence="5 8" id="KW-1133">Transmembrane helix</keyword>
<keyword evidence="4 8" id="KW-0812">Transmembrane</keyword>
<organism evidence="9 10">
    <name type="scientific">Amycolatopsis acidicola</name>
    <dbReference type="NCBI Taxonomy" id="2596893"/>
    <lineage>
        <taxon>Bacteria</taxon>
        <taxon>Bacillati</taxon>
        <taxon>Actinomycetota</taxon>
        <taxon>Actinomycetes</taxon>
        <taxon>Pseudonocardiales</taxon>
        <taxon>Pseudonocardiaceae</taxon>
        <taxon>Amycolatopsis</taxon>
    </lineage>
</organism>
<evidence type="ECO:0000313" key="10">
    <source>
        <dbReference type="Proteomes" id="UP000319769"/>
    </source>
</evidence>
<comment type="subcellular location">
    <subcellularLocation>
        <location evidence="1">Cell membrane</location>
        <topology evidence="1">Multi-pass membrane protein</topology>
    </subcellularLocation>
</comment>
<evidence type="ECO:0000256" key="7">
    <source>
        <dbReference type="ARBA" id="ARBA00024033"/>
    </source>
</evidence>
<sequence length="372" mass="40724">MGTLMHLKDLGVYQIAGQRVLDGHSVYDTPLLGNTRGVWEFVYAPFAALLFVPLAKLHGDVFTVVGSFGDFVILAVGVWAALAMLNYRRDVKLVIFSLPVAALLLWVEPVRETMAFGQINILLMTLVLVDMALPDSFRGKGILTGIAAGIKLTPAFFVLYFLFSKRYRAALVSALSFVATVVIGFLVMPHDSKTFWSGAFADPTRVGVPENPQNESLRGMFARSIGLTGGYQLLWLVLVAVLAVACLLLARRLSFGNQELLAVTLCGLATTAVSPYSWVHHWVWLGALMIYLLDASLRRWAWGWWIALVLAGVVASGGVLMLLGSDQSTVITIPSWGHLGVVYHNAYIWLTVIAFAVVALRLKKLTADRTTE</sequence>
<dbReference type="EMBL" id="VMNW02000003">
    <property type="protein sequence ID" value="KAA9166170.1"/>
    <property type="molecule type" value="Genomic_DNA"/>
</dbReference>
<evidence type="ECO:0000256" key="1">
    <source>
        <dbReference type="ARBA" id="ARBA00004651"/>
    </source>
</evidence>
<dbReference type="GO" id="GO:0005886">
    <property type="term" value="C:plasma membrane"/>
    <property type="evidence" value="ECO:0007669"/>
    <property type="project" value="UniProtKB-SubCell"/>
</dbReference>
<dbReference type="AlphaFoldDB" id="A0A5N0VLV5"/>
<keyword evidence="2" id="KW-1003">Cell membrane</keyword>
<dbReference type="Pfam" id="PF09594">
    <property type="entry name" value="GT87"/>
    <property type="match status" value="1"/>
</dbReference>
<dbReference type="InterPro" id="IPR018584">
    <property type="entry name" value="GT87"/>
</dbReference>
<gene>
    <name evidence="9" type="ORF">FPZ12_003875</name>
</gene>
<evidence type="ECO:0000256" key="4">
    <source>
        <dbReference type="ARBA" id="ARBA00022692"/>
    </source>
</evidence>
<reference evidence="9" key="1">
    <citation type="submission" date="2019-09" db="EMBL/GenBank/DDBJ databases">
        <authorList>
            <person name="Teo W.F.A."/>
            <person name="Duangmal K."/>
        </authorList>
    </citation>
    <scope>NUCLEOTIDE SEQUENCE [LARGE SCALE GENOMIC DNA]</scope>
    <source>
        <strain evidence="9">K81G1</strain>
    </source>
</reference>
<feature type="transmembrane region" description="Helical" evidence="8">
    <location>
        <begin position="113"/>
        <end position="133"/>
    </location>
</feature>
<dbReference type="OrthoDB" id="9774600at2"/>
<feature type="transmembrane region" description="Helical" evidence="8">
    <location>
        <begin position="300"/>
        <end position="323"/>
    </location>
</feature>
<protein>
    <submittedName>
        <fullName evidence="9">DUF2029 domain-containing protein</fullName>
    </submittedName>
</protein>
<dbReference type="Proteomes" id="UP000319769">
    <property type="component" value="Unassembled WGS sequence"/>
</dbReference>
<evidence type="ECO:0000256" key="6">
    <source>
        <dbReference type="ARBA" id="ARBA00023136"/>
    </source>
</evidence>
<comment type="caution">
    <text evidence="9">The sequence shown here is derived from an EMBL/GenBank/DDBJ whole genome shotgun (WGS) entry which is preliminary data.</text>
</comment>
<evidence type="ECO:0000313" key="9">
    <source>
        <dbReference type="EMBL" id="KAA9166170.1"/>
    </source>
</evidence>
<feature type="transmembrane region" description="Helical" evidence="8">
    <location>
        <begin position="61"/>
        <end position="84"/>
    </location>
</feature>
<feature type="transmembrane region" description="Helical" evidence="8">
    <location>
        <begin position="169"/>
        <end position="188"/>
    </location>
</feature>
<feature type="transmembrane region" description="Helical" evidence="8">
    <location>
        <begin position="142"/>
        <end position="163"/>
    </location>
</feature>
<keyword evidence="3" id="KW-0808">Transferase</keyword>
<evidence type="ECO:0000256" key="8">
    <source>
        <dbReference type="SAM" id="Phobius"/>
    </source>
</evidence>
<evidence type="ECO:0000256" key="2">
    <source>
        <dbReference type="ARBA" id="ARBA00022475"/>
    </source>
</evidence>
<dbReference type="GO" id="GO:0016758">
    <property type="term" value="F:hexosyltransferase activity"/>
    <property type="evidence" value="ECO:0007669"/>
    <property type="project" value="InterPro"/>
</dbReference>
<feature type="transmembrane region" description="Helical" evidence="8">
    <location>
        <begin position="37"/>
        <end position="55"/>
    </location>
</feature>
<accession>A0A5N0VLV5</accession>
<name>A0A5N0VLV5_9PSEU</name>
<feature type="transmembrane region" description="Helical" evidence="8">
    <location>
        <begin position="91"/>
        <end position="107"/>
    </location>
</feature>
<feature type="transmembrane region" description="Helical" evidence="8">
    <location>
        <begin position="233"/>
        <end position="253"/>
    </location>
</feature>
<feature type="transmembrane region" description="Helical" evidence="8">
    <location>
        <begin position="343"/>
        <end position="362"/>
    </location>
</feature>